<dbReference type="EMBL" id="CP104395">
    <property type="protein sequence ID" value="WEL19688.1"/>
    <property type="molecule type" value="Genomic_DNA"/>
</dbReference>
<accession>A0ABY8CIH4</accession>
<reference evidence="1 2" key="1">
    <citation type="submission" date="2022-09" db="EMBL/GenBank/DDBJ databases">
        <title>Xylan utilization by haloarchaea-nanohaloarchaea associations.</title>
        <authorList>
            <person name="Yakimov M."/>
        </authorList>
    </citation>
    <scope>NUCLEOTIDE SEQUENCE [LARGE SCALE GENOMIC DNA]</scope>
    <source>
        <strain evidence="1 2">SVXNc</strain>
    </source>
</reference>
<sequence length="88" mass="9889">MKQRLEKPEARDLLEEIGWTYLLPENVEQVDGSPTDYDFDVRVERAVGVGKTDVQPAYKVSAYSGRHSAFKTFTADTEVGSYLQEVCG</sequence>
<evidence type="ECO:0000313" key="2">
    <source>
        <dbReference type="Proteomes" id="UP001218034"/>
    </source>
</evidence>
<organism evidence="1 2">
    <name type="scientific">Candidatus Nanohalococcus occultus</name>
    <dbReference type="NCBI Taxonomy" id="2978047"/>
    <lineage>
        <taxon>Archaea</taxon>
        <taxon>Candidatus Nanohalarchaeota</taxon>
        <taxon>Candidatus Nanohalarchaeota incertae sedis</taxon>
        <taxon>Candidatus Nanohalococcus</taxon>
    </lineage>
</organism>
<gene>
    <name evidence="1" type="ORF">SVXNc_0674</name>
</gene>
<dbReference type="RefSeq" id="WP_347721522.1">
    <property type="nucleotide sequence ID" value="NZ_CP104395.1"/>
</dbReference>
<evidence type="ECO:0000313" key="1">
    <source>
        <dbReference type="EMBL" id="WEL19688.1"/>
    </source>
</evidence>
<protein>
    <submittedName>
        <fullName evidence="1">Uncharacterized protein</fullName>
    </submittedName>
</protein>
<keyword evidence="2" id="KW-1185">Reference proteome</keyword>
<dbReference type="GeneID" id="98290726"/>
<proteinExistence type="predicted"/>
<name>A0ABY8CIH4_9ARCH</name>
<dbReference type="Proteomes" id="UP001218034">
    <property type="component" value="Chromosome"/>
</dbReference>